<evidence type="ECO:0000313" key="1">
    <source>
        <dbReference type="EMBL" id="MBK6300453.1"/>
    </source>
</evidence>
<evidence type="ECO:0000313" key="5">
    <source>
        <dbReference type="Proteomes" id="UP000726105"/>
    </source>
</evidence>
<dbReference type="EMBL" id="JADKGK010000022">
    <property type="protein sequence ID" value="MBL0004827.1"/>
    <property type="molecule type" value="Genomic_DNA"/>
</dbReference>
<proteinExistence type="predicted"/>
<dbReference type="EMBL" id="JADIXZ010000004">
    <property type="protein sequence ID" value="MBK6300453.1"/>
    <property type="molecule type" value="Genomic_DNA"/>
</dbReference>
<organism evidence="2 5">
    <name type="scientific">Candidatus Phosphoribacter hodrii</name>
    <dbReference type="NCBI Taxonomy" id="2953743"/>
    <lineage>
        <taxon>Bacteria</taxon>
        <taxon>Bacillati</taxon>
        <taxon>Actinomycetota</taxon>
        <taxon>Actinomycetes</taxon>
        <taxon>Micrococcales</taxon>
        <taxon>Dermatophilaceae</taxon>
        <taxon>Candidatus Phosphoribacter</taxon>
    </lineage>
</organism>
<sequence length="95" mass="10113">MDGSVVRHAPGCALDPVNWFRHAIAVAARLALQDVDRAQHDQVSAAALLDTLGLIAELPEWGEVTLREVARQATIMTDDVFVGMCTCGAARDAGL</sequence>
<dbReference type="AlphaFoldDB" id="A0A935IJ02"/>
<evidence type="ECO:0000313" key="3">
    <source>
        <dbReference type="EMBL" id="MBL0004827.1"/>
    </source>
</evidence>
<name>A0A935IJ02_9MICO</name>
<evidence type="ECO:0000313" key="4">
    <source>
        <dbReference type="Proteomes" id="UP000718281"/>
    </source>
</evidence>
<gene>
    <name evidence="1" type="ORF">IPF40_05175</name>
    <name evidence="2" type="ORF">IPI13_06410</name>
    <name evidence="3" type="ORF">IPP00_12865</name>
</gene>
<evidence type="ECO:0000313" key="2">
    <source>
        <dbReference type="EMBL" id="MBK7272807.1"/>
    </source>
</evidence>
<reference evidence="4 5" key="1">
    <citation type="submission" date="2020-10" db="EMBL/GenBank/DDBJ databases">
        <title>Connecting structure to function with the recovery of over 1000 high-quality activated sludge metagenome-assembled genomes encoding full-length rRNA genes using long-read sequencing.</title>
        <authorList>
            <person name="Singleton C.M."/>
            <person name="Petriglieri F."/>
            <person name="Kristensen J.M."/>
            <person name="Kirkegaard R.H."/>
            <person name="Michaelsen T.Y."/>
            <person name="Andersen M.H."/>
            <person name="Karst S.M."/>
            <person name="Dueholm M.S."/>
            <person name="Nielsen P.H."/>
            <person name="Albertsen M."/>
        </authorList>
    </citation>
    <scope>NUCLEOTIDE SEQUENCE [LARGE SCALE GENOMIC DNA]</scope>
    <source>
        <strain evidence="1">AalE_18-Q3-R2-46_BAT3C.188</strain>
        <strain evidence="2">Ega_18-Q3-R5-49_MAXAC.001</strain>
        <strain evidence="3">Ribe_18-Q3-R11-54_MAXAC.001</strain>
    </source>
</reference>
<dbReference type="Proteomes" id="UP000726105">
    <property type="component" value="Unassembled WGS sequence"/>
</dbReference>
<dbReference type="EMBL" id="JADJIB010000002">
    <property type="protein sequence ID" value="MBK7272807.1"/>
    <property type="molecule type" value="Genomic_DNA"/>
</dbReference>
<accession>A0A935IJ02</accession>
<dbReference type="Proteomes" id="UP000718281">
    <property type="component" value="Unassembled WGS sequence"/>
</dbReference>
<comment type="caution">
    <text evidence="2">The sequence shown here is derived from an EMBL/GenBank/DDBJ whole genome shotgun (WGS) entry which is preliminary data.</text>
</comment>
<dbReference type="Proteomes" id="UP000886632">
    <property type="component" value="Unassembled WGS sequence"/>
</dbReference>
<protein>
    <submittedName>
        <fullName evidence="2">Uncharacterized protein</fullName>
    </submittedName>
</protein>